<reference evidence="1 2" key="1">
    <citation type="submission" date="2018-09" db="EMBL/GenBank/DDBJ databases">
        <title>Draft genome sequence of Rhodopseudomonas palustris 2.1.18.</title>
        <authorList>
            <person name="Robertson S.L."/>
            <person name="Meyer T.E."/>
            <person name="Kyndt J.A."/>
        </authorList>
    </citation>
    <scope>NUCLEOTIDE SEQUENCE [LARGE SCALE GENOMIC DNA]</scope>
    <source>
        <strain evidence="1 2">2.1.18</strain>
    </source>
</reference>
<name>A0A418VJF2_RHOPL</name>
<proteinExistence type="predicted"/>
<protein>
    <submittedName>
        <fullName evidence="1">Uncharacterized protein</fullName>
    </submittedName>
</protein>
<dbReference type="EMBL" id="QYYD01000005">
    <property type="protein sequence ID" value="RJF76253.1"/>
    <property type="molecule type" value="Genomic_DNA"/>
</dbReference>
<organism evidence="1 2">
    <name type="scientific">Rhodopseudomonas palustris</name>
    <dbReference type="NCBI Taxonomy" id="1076"/>
    <lineage>
        <taxon>Bacteria</taxon>
        <taxon>Pseudomonadati</taxon>
        <taxon>Pseudomonadota</taxon>
        <taxon>Alphaproteobacteria</taxon>
        <taxon>Hyphomicrobiales</taxon>
        <taxon>Nitrobacteraceae</taxon>
        <taxon>Rhodopseudomonas</taxon>
    </lineage>
</organism>
<evidence type="ECO:0000313" key="1">
    <source>
        <dbReference type="EMBL" id="RJF76253.1"/>
    </source>
</evidence>
<accession>A0A418VJF2</accession>
<comment type="caution">
    <text evidence="1">The sequence shown here is derived from an EMBL/GenBank/DDBJ whole genome shotgun (WGS) entry which is preliminary data.</text>
</comment>
<dbReference type="OrthoDB" id="8255265at2"/>
<evidence type="ECO:0000313" key="2">
    <source>
        <dbReference type="Proteomes" id="UP000285523"/>
    </source>
</evidence>
<dbReference type="Proteomes" id="UP000285523">
    <property type="component" value="Unassembled WGS sequence"/>
</dbReference>
<gene>
    <name evidence="1" type="ORF">D4Q52_06420</name>
</gene>
<dbReference type="RefSeq" id="WP_119855723.1">
    <property type="nucleotide sequence ID" value="NZ_QYYD01000005.1"/>
</dbReference>
<dbReference type="AlphaFoldDB" id="A0A418VJF2"/>
<sequence>MAHYVVRFMKDILGENGRHAEVCQRLLEVEAPNLHEATELAKQKFCEMERLHEWSLHADRVHVAESDFPS</sequence>